<feature type="region of interest" description="Disordered" evidence="1">
    <location>
        <begin position="77"/>
        <end position="105"/>
    </location>
</feature>
<dbReference type="AlphaFoldDB" id="J3NSM2"/>
<reference evidence="4" key="5">
    <citation type="submission" date="2018-04" db="UniProtKB">
        <authorList>
            <consortium name="EnsemblFungi"/>
        </authorList>
    </citation>
    <scope>IDENTIFICATION</scope>
    <source>
        <strain evidence="4">R3-111a-1</strain>
    </source>
</reference>
<dbReference type="InterPro" id="IPR010530">
    <property type="entry name" value="B12D"/>
</dbReference>
<dbReference type="Pfam" id="PF06522">
    <property type="entry name" value="B12D"/>
    <property type="match status" value="1"/>
</dbReference>
<evidence type="ECO:0000313" key="4">
    <source>
        <dbReference type="EnsemblFungi" id="EJT79185"/>
    </source>
</evidence>
<evidence type="ECO:0000313" key="5">
    <source>
        <dbReference type="Proteomes" id="UP000006039"/>
    </source>
</evidence>
<feature type="transmembrane region" description="Helical" evidence="2">
    <location>
        <begin position="44"/>
        <end position="63"/>
    </location>
</feature>
<dbReference type="Proteomes" id="UP000006039">
    <property type="component" value="Unassembled WGS sequence"/>
</dbReference>
<reference evidence="5" key="1">
    <citation type="submission" date="2010-07" db="EMBL/GenBank/DDBJ databases">
        <title>The genome sequence of Gaeumannomyces graminis var. tritici strain R3-111a-1.</title>
        <authorList>
            <consortium name="The Broad Institute Genome Sequencing Platform"/>
            <person name="Ma L.-J."/>
            <person name="Dead R."/>
            <person name="Young S."/>
            <person name="Zeng Q."/>
            <person name="Koehrsen M."/>
            <person name="Alvarado L."/>
            <person name="Berlin A."/>
            <person name="Chapman S.B."/>
            <person name="Chen Z."/>
            <person name="Freedman E."/>
            <person name="Gellesch M."/>
            <person name="Goldberg J."/>
            <person name="Griggs A."/>
            <person name="Gujja S."/>
            <person name="Heilman E.R."/>
            <person name="Heiman D."/>
            <person name="Hepburn T."/>
            <person name="Howarth C."/>
            <person name="Jen D."/>
            <person name="Larson L."/>
            <person name="Mehta T."/>
            <person name="Neiman D."/>
            <person name="Pearson M."/>
            <person name="Roberts A."/>
            <person name="Saif S."/>
            <person name="Shea T."/>
            <person name="Shenoy N."/>
            <person name="Sisk P."/>
            <person name="Stolte C."/>
            <person name="Sykes S."/>
            <person name="Walk T."/>
            <person name="White J."/>
            <person name="Yandava C."/>
            <person name="Haas B."/>
            <person name="Nusbaum C."/>
            <person name="Birren B."/>
        </authorList>
    </citation>
    <scope>NUCLEOTIDE SEQUENCE [LARGE SCALE GENOMIC DNA]</scope>
    <source>
        <strain evidence="5">R3-111a-1</strain>
    </source>
</reference>
<evidence type="ECO:0000313" key="3">
    <source>
        <dbReference type="EMBL" id="EJT79185.1"/>
    </source>
</evidence>
<evidence type="ECO:0000256" key="1">
    <source>
        <dbReference type="SAM" id="MobiDB-lite"/>
    </source>
</evidence>
<keyword evidence="5" id="KW-1185">Reference proteome</keyword>
<reference evidence="3" key="3">
    <citation type="submission" date="2010-09" db="EMBL/GenBank/DDBJ databases">
        <title>Annotation of Gaeumannomyces graminis var. tritici R3-111a-1.</title>
        <authorList>
            <consortium name="The Broad Institute Genome Sequencing Platform"/>
            <person name="Ma L.-J."/>
            <person name="Dead R."/>
            <person name="Young S.K."/>
            <person name="Zeng Q."/>
            <person name="Gargeya S."/>
            <person name="Fitzgerald M."/>
            <person name="Haas B."/>
            <person name="Abouelleil A."/>
            <person name="Alvarado L."/>
            <person name="Arachchi H.M."/>
            <person name="Berlin A."/>
            <person name="Brown A."/>
            <person name="Chapman S.B."/>
            <person name="Chen Z."/>
            <person name="Dunbar C."/>
            <person name="Freedman E."/>
            <person name="Gearin G."/>
            <person name="Gellesch M."/>
            <person name="Goldberg J."/>
            <person name="Griggs A."/>
            <person name="Gujja S."/>
            <person name="Heiman D."/>
            <person name="Howarth C."/>
            <person name="Larson L."/>
            <person name="Lui A."/>
            <person name="MacDonald P.J.P."/>
            <person name="Mehta T."/>
            <person name="Montmayeur A."/>
            <person name="Murphy C."/>
            <person name="Neiman D."/>
            <person name="Pearson M."/>
            <person name="Priest M."/>
            <person name="Roberts A."/>
            <person name="Saif S."/>
            <person name="Shea T."/>
            <person name="Shenoy N."/>
            <person name="Sisk P."/>
            <person name="Stolte C."/>
            <person name="Sykes S."/>
            <person name="Yandava C."/>
            <person name="Wortman J."/>
            <person name="Nusbaum C."/>
            <person name="Birren B."/>
        </authorList>
    </citation>
    <scope>NUCLEOTIDE SEQUENCE</scope>
    <source>
        <strain evidence="3">R3-111a-1</strain>
    </source>
</reference>
<accession>J3NSM2</accession>
<proteinExistence type="predicted"/>
<dbReference type="EnsemblFungi" id="EJT79185">
    <property type="protein sequence ID" value="EJT79185"/>
    <property type="gene ID" value="GGTG_04273"/>
</dbReference>
<name>J3NSM2_GAET3</name>
<feature type="compositionally biased region" description="Basic and acidic residues" evidence="1">
    <location>
        <begin position="79"/>
        <end position="105"/>
    </location>
</feature>
<keyword evidence="2" id="KW-0472">Membrane</keyword>
<dbReference type="OrthoDB" id="202195at2759"/>
<dbReference type="HOGENOM" id="CLU_171231_2_0_1"/>
<reference evidence="3" key="2">
    <citation type="submission" date="2010-07" db="EMBL/GenBank/DDBJ databases">
        <authorList>
            <consortium name="The Broad Institute Genome Sequencing Platform"/>
            <consortium name="Broad Institute Genome Sequencing Center for Infectious Disease"/>
            <person name="Ma L.-J."/>
            <person name="Dead R."/>
            <person name="Young S."/>
            <person name="Zeng Q."/>
            <person name="Koehrsen M."/>
            <person name="Alvarado L."/>
            <person name="Berlin A."/>
            <person name="Chapman S.B."/>
            <person name="Chen Z."/>
            <person name="Freedman E."/>
            <person name="Gellesch M."/>
            <person name="Goldberg J."/>
            <person name="Griggs A."/>
            <person name="Gujja S."/>
            <person name="Heilman E.R."/>
            <person name="Heiman D."/>
            <person name="Hepburn T."/>
            <person name="Howarth C."/>
            <person name="Jen D."/>
            <person name="Larson L."/>
            <person name="Mehta T."/>
            <person name="Neiman D."/>
            <person name="Pearson M."/>
            <person name="Roberts A."/>
            <person name="Saif S."/>
            <person name="Shea T."/>
            <person name="Shenoy N."/>
            <person name="Sisk P."/>
            <person name="Stolte C."/>
            <person name="Sykes S."/>
            <person name="Walk T."/>
            <person name="White J."/>
            <person name="Yandava C."/>
            <person name="Haas B."/>
            <person name="Nusbaum C."/>
            <person name="Birren B."/>
        </authorList>
    </citation>
    <scope>NUCLEOTIDE SEQUENCE</scope>
    <source>
        <strain evidence="3">R3-111a-1</strain>
    </source>
</reference>
<evidence type="ECO:0008006" key="6">
    <source>
        <dbReference type="Google" id="ProtNLM"/>
    </source>
</evidence>
<feature type="region of interest" description="Disordered" evidence="1">
    <location>
        <begin position="1"/>
        <end position="26"/>
    </location>
</feature>
<dbReference type="GeneID" id="20344731"/>
<evidence type="ECO:0000256" key="2">
    <source>
        <dbReference type="SAM" id="Phobius"/>
    </source>
</evidence>
<gene>
    <name evidence="4" type="primary">20344731</name>
    <name evidence="3" type="ORF">GGTG_04273</name>
</gene>
<dbReference type="VEuPathDB" id="FungiDB:GGTG_04273"/>
<dbReference type="RefSeq" id="XP_009220330.1">
    <property type="nucleotide sequence ID" value="XM_009222066.1"/>
</dbReference>
<protein>
    <recommendedName>
        <fullName evidence="6">NADH-ubiquinone reductase complex 1 MLRQ subunit</fullName>
    </recommendedName>
</protein>
<keyword evidence="2" id="KW-1133">Transmembrane helix</keyword>
<sequence>MHPSQSLRMFQPTRRLMRPVPKEEQAAHTVSQRLRRLKKIPPELFPLGVVVGFALLAAGYSSLRHFMTDRTIRLKRQNRAADKHEGAHHSDHSDQHSEEKKEASH</sequence>
<dbReference type="eggNOG" id="ENOG502SUWQ">
    <property type="taxonomic scope" value="Eukaryota"/>
</dbReference>
<organism evidence="3">
    <name type="scientific">Gaeumannomyces tritici (strain R3-111a-1)</name>
    <name type="common">Wheat and barley take-all root rot fungus</name>
    <name type="synonym">Gaeumannomyces graminis var. tritici</name>
    <dbReference type="NCBI Taxonomy" id="644352"/>
    <lineage>
        <taxon>Eukaryota</taxon>
        <taxon>Fungi</taxon>
        <taxon>Dikarya</taxon>
        <taxon>Ascomycota</taxon>
        <taxon>Pezizomycotina</taxon>
        <taxon>Sordariomycetes</taxon>
        <taxon>Sordariomycetidae</taxon>
        <taxon>Magnaporthales</taxon>
        <taxon>Magnaporthaceae</taxon>
        <taxon>Gaeumannomyces</taxon>
    </lineage>
</organism>
<keyword evidence="2" id="KW-0812">Transmembrane</keyword>
<dbReference type="EMBL" id="GL385396">
    <property type="protein sequence ID" value="EJT79185.1"/>
    <property type="molecule type" value="Genomic_DNA"/>
</dbReference>
<reference evidence="4" key="4">
    <citation type="journal article" date="2015" name="G3 (Bethesda)">
        <title>Genome sequences of three phytopathogenic species of the Magnaporthaceae family of fungi.</title>
        <authorList>
            <person name="Okagaki L.H."/>
            <person name="Nunes C.C."/>
            <person name="Sailsbery J."/>
            <person name="Clay B."/>
            <person name="Brown D."/>
            <person name="John T."/>
            <person name="Oh Y."/>
            <person name="Young N."/>
            <person name="Fitzgerald M."/>
            <person name="Haas B.J."/>
            <person name="Zeng Q."/>
            <person name="Young S."/>
            <person name="Adiconis X."/>
            <person name="Fan L."/>
            <person name="Levin J.Z."/>
            <person name="Mitchell T.K."/>
            <person name="Okubara P.A."/>
            <person name="Farman M.L."/>
            <person name="Kohn L.M."/>
            <person name="Birren B."/>
            <person name="Ma L.-J."/>
            <person name="Dean R.A."/>
        </authorList>
    </citation>
    <scope>NUCLEOTIDE SEQUENCE</scope>
    <source>
        <strain evidence="4">R3-111a-1</strain>
    </source>
</reference>